<reference evidence="2" key="1">
    <citation type="journal article" date="2019" name="Int. J. Syst. Evol. Microbiol.">
        <title>The Global Catalogue of Microorganisms (GCM) 10K type strain sequencing project: providing services to taxonomists for standard genome sequencing and annotation.</title>
        <authorList>
            <consortium name="The Broad Institute Genomics Platform"/>
            <consortium name="The Broad Institute Genome Sequencing Center for Infectious Disease"/>
            <person name="Wu L."/>
            <person name="Ma J."/>
        </authorList>
    </citation>
    <scope>NUCLEOTIDE SEQUENCE [LARGE SCALE GENOMIC DNA]</scope>
    <source>
        <strain evidence="2">NBRC 111980</strain>
    </source>
</reference>
<accession>A0ABQ5XMN1</accession>
<evidence type="ECO:0000313" key="2">
    <source>
        <dbReference type="Proteomes" id="UP001156670"/>
    </source>
</evidence>
<dbReference type="EMBL" id="BSOB01000017">
    <property type="protein sequence ID" value="GLQ92969.1"/>
    <property type="molecule type" value="Genomic_DNA"/>
</dbReference>
<protein>
    <recommendedName>
        <fullName evidence="3">Type II toxin-antitoxin system HigB family toxin</fullName>
    </recommendedName>
</protein>
<dbReference type="RefSeq" id="WP_284320700.1">
    <property type="nucleotide sequence ID" value="NZ_BSOB01000017.1"/>
</dbReference>
<name>A0ABQ5XMN1_9GAMM</name>
<dbReference type="InterPro" id="IPR018669">
    <property type="entry name" value="Toxin_HigB"/>
</dbReference>
<dbReference type="Pfam" id="PF09907">
    <property type="entry name" value="HigB_toxin"/>
    <property type="match status" value="1"/>
</dbReference>
<dbReference type="Proteomes" id="UP001156670">
    <property type="component" value="Unassembled WGS sequence"/>
</dbReference>
<proteinExistence type="predicted"/>
<sequence>MRVITNRRLVEFAQEHPDADEPLQIWRKLIESGDFQGFNDLRKTFNSVDIYEDKYIFDIRGNRYRIVVGISFVQQICYIKHVLTHAEYDKGKWK</sequence>
<gene>
    <name evidence="1" type="ORF">GCM10007901_19200</name>
</gene>
<evidence type="ECO:0008006" key="3">
    <source>
        <dbReference type="Google" id="ProtNLM"/>
    </source>
</evidence>
<keyword evidence="2" id="KW-1185">Reference proteome</keyword>
<comment type="caution">
    <text evidence="1">The sequence shown here is derived from an EMBL/GenBank/DDBJ whole genome shotgun (WGS) entry which is preliminary data.</text>
</comment>
<organism evidence="1 2">
    <name type="scientific">Dyella acidisoli</name>
    <dbReference type="NCBI Taxonomy" id="1867834"/>
    <lineage>
        <taxon>Bacteria</taxon>
        <taxon>Pseudomonadati</taxon>
        <taxon>Pseudomonadota</taxon>
        <taxon>Gammaproteobacteria</taxon>
        <taxon>Lysobacterales</taxon>
        <taxon>Rhodanobacteraceae</taxon>
        <taxon>Dyella</taxon>
    </lineage>
</organism>
<evidence type="ECO:0000313" key="1">
    <source>
        <dbReference type="EMBL" id="GLQ92969.1"/>
    </source>
</evidence>